<proteinExistence type="predicted"/>
<dbReference type="InterPro" id="IPR000477">
    <property type="entry name" value="RT_dom"/>
</dbReference>
<dbReference type="EMBL" id="JAJFAZ020000003">
    <property type="protein sequence ID" value="KAI5337778.1"/>
    <property type="molecule type" value="Genomic_DNA"/>
</dbReference>
<reference evidence="2 3" key="1">
    <citation type="journal article" date="2022" name="G3 (Bethesda)">
        <title>Whole-genome sequence and methylome profiling of the almond [Prunus dulcis (Mill.) D.A. Webb] cultivar 'Nonpareil'.</title>
        <authorList>
            <person name="D'Amico-Willman K.M."/>
            <person name="Ouma W.Z."/>
            <person name="Meulia T."/>
            <person name="Sideli G.M."/>
            <person name="Gradziel T.M."/>
            <person name="Fresnedo-Ramirez J."/>
        </authorList>
    </citation>
    <scope>NUCLEOTIDE SEQUENCE [LARGE SCALE GENOMIC DNA]</scope>
    <source>
        <strain evidence="2">Clone GOH B32 T37-40</strain>
    </source>
</reference>
<feature type="domain" description="Reverse transcriptase" evidence="1">
    <location>
        <begin position="4"/>
        <end position="116"/>
    </location>
</feature>
<evidence type="ECO:0000259" key="1">
    <source>
        <dbReference type="Pfam" id="PF00078"/>
    </source>
</evidence>
<name>A0AAD4ZAD6_PRUDU</name>
<evidence type="ECO:0000313" key="3">
    <source>
        <dbReference type="Proteomes" id="UP001054821"/>
    </source>
</evidence>
<comment type="caution">
    <text evidence="2">The sequence shown here is derived from an EMBL/GenBank/DDBJ whole genome shotgun (WGS) entry which is preliminary data.</text>
</comment>
<dbReference type="AlphaFoldDB" id="A0AAD4ZAD6"/>
<dbReference type="PANTHER" id="PTHR46890">
    <property type="entry name" value="NON-LTR RETROLELEMENT REVERSE TRANSCRIPTASE-LIKE PROTEIN-RELATED"/>
    <property type="match status" value="1"/>
</dbReference>
<gene>
    <name evidence="2" type="ORF">L3X38_017049</name>
</gene>
<dbReference type="Proteomes" id="UP001054821">
    <property type="component" value="Chromosome 3"/>
</dbReference>
<protein>
    <recommendedName>
        <fullName evidence="1">Reverse transcriptase domain-containing protein</fullName>
    </recommendedName>
</protein>
<keyword evidence="3" id="KW-1185">Reference proteome</keyword>
<organism evidence="2 3">
    <name type="scientific">Prunus dulcis</name>
    <name type="common">Almond</name>
    <name type="synonym">Amygdalus dulcis</name>
    <dbReference type="NCBI Taxonomy" id="3755"/>
    <lineage>
        <taxon>Eukaryota</taxon>
        <taxon>Viridiplantae</taxon>
        <taxon>Streptophyta</taxon>
        <taxon>Embryophyta</taxon>
        <taxon>Tracheophyta</taxon>
        <taxon>Spermatophyta</taxon>
        <taxon>Magnoliopsida</taxon>
        <taxon>eudicotyledons</taxon>
        <taxon>Gunneridae</taxon>
        <taxon>Pentapetalae</taxon>
        <taxon>rosids</taxon>
        <taxon>fabids</taxon>
        <taxon>Rosales</taxon>
        <taxon>Rosaceae</taxon>
        <taxon>Amygdaloideae</taxon>
        <taxon>Amygdaleae</taxon>
        <taxon>Prunus</taxon>
    </lineage>
</organism>
<dbReference type="Pfam" id="PF00078">
    <property type="entry name" value="RVT_1"/>
    <property type="match status" value="1"/>
</dbReference>
<dbReference type="InterPro" id="IPR052343">
    <property type="entry name" value="Retrotransposon-Effector_Assoc"/>
</dbReference>
<sequence>MVHFRPISLCSTLYKIISKIIVARLRSILPVLISPNQVSFVPIRHITDNILIAQELIHKFKVSKAKRGFMAWKIDLSKAYGRLNWHFIEVVLAELGLPGALRRLIMHCASTVKYQICINGELTDSFTPMNGIGKGTLYPLLVCAVC</sequence>
<dbReference type="PANTHER" id="PTHR46890:SF48">
    <property type="entry name" value="RNA-DIRECTED DNA POLYMERASE"/>
    <property type="match status" value="1"/>
</dbReference>
<accession>A0AAD4ZAD6</accession>
<evidence type="ECO:0000313" key="2">
    <source>
        <dbReference type="EMBL" id="KAI5337778.1"/>
    </source>
</evidence>